<dbReference type="Proteomes" id="UP001281410">
    <property type="component" value="Unassembled WGS sequence"/>
</dbReference>
<evidence type="ECO:0000313" key="2">
    <source>
        <dbReference type="Proteomes" id="UP001281410"/>
    </source>
</evidence>
<gene>
    <name evidence="1" type="ORF">Dsin_006617</name>
</gene>
<dbReference type="PANTHER" id="PTHR46890:SF48">
    <property type="entry name" value="RNA-DIRECTED DNA POLYMERASE"/>
    <property type="match status" value="1"/>
</dbReference>
<sequence length="136" mass="15805">MLFFAEFHKNSSIVKDLNHTFIALILKCLRLESLKGFRPISLVGSMYKLLAKVLANRLKKVMNSIIGEVQMPIVKRRQIIDGFVIAEEIIHHWKKDKNGGLLVKLDFEKPTIAWIMTFRFYDRGNGFWLEIAPMDV</sequence>
<name>A0AAE0AZY7_9ROSI</name>
<protein>
    <submittedName>
        <fullName evidence="1">Uncharacterized protein</fullName>
    </submittedName>
</protein>
<accession>A0AAE0AZY7</accession>
<comment type="caution">
    <text evidence="1">The sequence shown here is derived from an EMBL/GenBank/DDBJ whole genome shotgun (WGS) entry which is preliminary data.</text>
</comment>
<dbReference type="InterPro" id="IPR052343">
    <property type="entry name" value="Retrotransposon-Effector_Assoc"/>
</dbReference>
<dbReference type="EMBL" id="JANJYJ010000002">
    <property type="protein sequence ID" value="KAK3226755.1"/>
    <property type="molecule type" value="Genomic_DNA"/>
</dbReference>
<dbReference type="PANTHER" id="PTHR46890">
    <property type="entry name" value="NON-LTR RETROLELEMENT REVERSE TRANSCRIPTASE-LIKE PROTEIN-RELATED"/>
    <property type="match status" value="1"/>
</dbReference>
<evidence type="ECO:0000313" key="1">
    <source>
        <dbReference type="EMBL" id="KAK3226755.1"/>
    </source>
</evidence>
<proteinExistence type="predicted"/>
<dbReference type="AlphaFoldDB" id="A0AAE0AZY7"/>
<reference evidence="1" key="1">
    <citation type="journal article" date="2023" name="Plant J.">
        <title>Genome sequences and population genomics provide insights into the demographic history, inbreeding, and mutation load of two 'living fossil' tree species of Dipteronia.</title>
        <authorList>
            <person name="Feng Y."/>
            <person name="Comes H.P."/>
            <person name="Chen J."/>
            <person name="Zhu S."/>
            <person name="Lu R."/>
            <person name="Zhang X."/>
            <person name="Li P."/>
            <person name="Qiu J."/>
            <person name="Olsen K.M."/>
            <person name="Qiu Y."/>
        </authorList>
    </citation>
    <scope>NUCLEOTIDE SEQUENCE</scope>
    <source>
        <strain evidence="1">NBL</strain>
    </source>
</reference>
<organism evidence="1 2">
    <name type="scientific">Dipteronia sinensis</name>
    <dbReference type="NCBI Taxonomy" id="43782"/>
    <lineage>
        <taxon>Eukaryota</taxon>
        <taxon>Viridiplantae</taxon>
        <taxon>Streptophyta</taxon>
        <taxon>Embryophyta</taxon>
        <taxon>Tracheophyta</taxon>
        <taxon>Spermatophyta</taxon>
        <taxon>Magnoliopsida</taxon>
        <taxon>eudicotyledons</taxon>
        <taxon>Gunneridae</taxon>
        <taxon>Pentapetalae</taxon>
        <taxon>rosids</taxon>
        <taxon>malvids</taxon>
        <taxon>Sapindales</taxon>
        <taxon>Sapindaceae</taxon>
        <taxon>Hippocastanoideae</taxon>
        <taxon>Acereae</taxon>
        <taxon>Dipteronia</taxon>
    </lineage>
</organism>
<keyword evidence="2" id="KW-1185">Reference proteome</keyword>